<keyword evidence="10" id="KW-0472">Membrane</keyword>
<dbReference type="PANTHER" id="PTHR23097:SF181">
    <property type="entry name" value="CASPASE-8-LIKE"/>
    <property type="match status" value="1"/>
</dbReference>
<dbReference type="PROSITE" id="PS50017">
    <property type="entry name" value="DEATH_DOMAIN"/>
    <property type="match status" value="1"/>
</dbReference>
<accession>A0AAN9G476</accession>
<evidence type="ECO:0000256" key="5">
    <source>
        <dbReference type="ARBA" id="ARBA00022737"/>
    </source>
</evidence>
<dbReference type="InterPro" id="IPR052459">
    <property type="entry name" value="TNFRSF_decoy_receptor"/>
</dbReference>
<keyword evidence="3" id="KW-0053">Apoptosis</keyword>
<keyword evidence="4 11" id="KW-0732">Signal</keyword>
<feature type="disulfide bond" evidence="8">
    <location>
        <begin position="98"/>
        <end position="116"/>
    </location>
</feature>
<feature type="transmembrane region" description="Helical" evidence="10">
    <location>
        <begin position="282"/>
        <end position="303"/>
    </location>
</feature>
<evidence type="ECO:0000256" key="7">
    <source>
        <dbReference type="ARBA" id="ARBA00023180"/>
    </source>
</evidence>
<dbReference type="PANTHER" id="PTHR23097">
    <property type="entry name" value="TUMOR NECROSIS FACTOR RECEPTOR SUPERFAMILY MEMBER"/>
    <property type="match status" value="1"/>
</dbReference>
<dbReference type="InterPro" id="IPR001368">
    <property type="entry name" value="TNFR/NGFR_Cys_rich_reg"/>
</dbReference>
<feature type="region of interest" description="Disordered" evidence="9">
    <location>
        <begin position="338"/>
        <end position="365"/>
    </location>
</feature>
<dbReference type="InterPro" id="IPR011029">
    <property type="entry name" value="DEATH-like_dom_sf"/>
</dbReference>
<keyword evidence="10" id="KW-1133">Transmembrane helix</keyword>
<keyword evidence="15" id="KW-1185">Reference proteome</keyword>
<dbReference type="EMBL" id="JBAMIC010000019">
    <property type="protein sequence ID" value="KAK7094187.1"/>
    <property type="molecule type" value="Genomic_DNA"/>
</dbReference>
<protein>
    <submittedName>
        <fullName evidence="14">Uncharacterized protein</fullName>
    </submittedName>
</protein>
<evidence type="ECO:0000256" key="11">
    <source>
        <dbReference type="SAM" id="SignalP"/>
    </source>
</evidence>
<evidence type="ECO:0000313" key="14">
    <source>
        <dbReference type="EMBL" id="KAK7094187.1"/>
    </source>
</evidence>
<feature type="compositionally biased region" description="Polar residues" evidence="9">
    <location>
        <begin position="340"/>
        <end position="365"/>
    </location>
</feature>
<sequence length="471" mass="51556">MEMGSRVSMASQCAGACLLLCCISSMVVAAMTARSTYTTSTRNVCFKCPPGSMVQEDCKDDPRATEPTHPVCVPCKDLHYADKENGEKNCEECWPGNCQEHQEETQQCTKTSNRACRCVKGFFAFHVDPIDPLVECMPHTVRKSGEGEVYPGNATHDTVWERCEEGKQFVNASDPDHPKCQFCSTCLSGLGVMANCSLSSDTRCEDNDTEANLPPPPHKTSESSGCLGGAAICGLVYAGQVVLTMAVGAIGAIVIFCEKKRDTDQNPHAVNIKEKMCSRPSIFFCVLAFLPGVGICFATILLVTTTGKNRDTTTVRAQMNAELDGIVVVQQRLLPHDATGQAQPNRGRTCSSSSGQPNDQQNDAVVGATATSWSKEFIQTKVFNCLCQDLGFEWERFMHELPELGVNIEQKKLENPHHVPNLIRACLQAWQKKSPDKVTQDNICSALASVGLMEVIEKLEQKHARNQVQRP</sequence>
<comment type="subcellular location">
    <subcellularLocation>
        <location evidence="1">Secreted</location>
    </subcellularLocation>
</comment>
<organism evidence="14 15">
    <name type="scientific">Littorina saxatilis</name>
    <dbReference type="NCBI Taxonomy" id="31220"/>
    <lineage>
        <taxon>Eukaryota</taxon>
        <taxon>Metazoa</taxon>
        <taxon>Spiralia</taxon>
        <taxon>Lophotrochozoa</taxon>
        <taxon>Mollusca</taxon>
        <taxon>Gastropoda</taxon>
        <taxon>Caenogastropoda</taxon>
        <taxon>Littorinimorpha</taxon>
        <taxon>Littorinoidea</taxon>
        <taxon>Littorinidae</taxon>
        <taxon>Littorina</taxon>
    </lineage>
</organism>
<feature type="repeat" description="TNFR-Cys" evidence="8">
    <location>
        <begin position="162"/>
        <end position="204"/>
    </location>
</feature>
<dbReference type="PROSITE" id="PS50050">
    <property type="entry name" value="TNFR_NGFR_2"/>
    <property type="match status" value="2"/>
</dbReference>
<evidence type="ECO:0000256" key="4">
    <source>
        <dbReference type="ARBA" id="ARBA00022729"/>
    </source>
</evidence>
<evidence type="ECO:0000256" key="6">
    <source>
        <dbReference type="ARBA" id="ARBA00023157"/>
    </source>
</evidence>
<evidence type="ECO:0000256" key="3">
    <source>
        <dbReference type="ARBA" id="ARBA00022703"/>
    </source>
</evidence>
<dbReference type="Gene3D" id="1.10.533.10">
    <property type="entry name" value="Death Domain, Fas"/>
    <property type="match status" value="1"/>
</dbReference>
<name>A0AAN9G476_9CAEN</name>
<dbReference type="CDD" id="cd01670">
    <property type="entry name" value="Death"/>
    <property type="match status" value="1"/>
</dbReference>
<dbReference type="SUPFAM" id="SSF47986">
    <property type="entry name" value="DEATH domain"/>
    <property type="match status" value="1"/>
</dbReference>
<feature type="domain" description="TNFR-Cys" evidence="13">
    <location>
        <begin position="74"/>
        <end position="116"/>
    </location>
</feature>
<evidence type="ECO:0000256" key="2">
    <source>
        <dbReference type="ARBA" id="ARBA00022525"/>
    </source>
</evidence>
<evidence type="ECO:0000259" key="12">
    <source>
        <dbReference type="PROSITE" id="PS50017"/>
    </source>
</evidence>
<dbReference type="Pfam" id="PF00531">
    <property type="entry name" value="Death"/>
    <property type="match status" value="1"/>
</dbReference>
<feature type="repeat" description="TNFR-Cys" evidence="8">
    <location>
        <begin position="74"/>
        <end position="116"/>
    </location>
</feature>
<feature type="disulfide bond" evidence="8">
    <location>
        <begin position="183"/>
        <end position="196"/>
    </location>
</feature>
<gene>
    <name evidence="14" type="ORF">V1264_007842</name>
</gene>
<dbReference type="AlphaFoldDB" id="A0AAN9G476"/>
<dbReference type="GO" id="GO:0005576">
    <property type="term" value="C:extracellular region"/>
    <property type="evidence" value="ECO:0007669"/>
    <property type="project" value="UniProtKB-SubCell"/>
</dbReference>
<proteinExistence type="predicted"/>
<evidence type="ECO:0000259" key="13">
    <source>
        <dbReference type="PROSITE" id="PS50050"/>
    </source>
</evidence>
<keyword evidence="2" id="KW-0964">Secreted</keyword>
<dbReference type="Gene3D" id="2.10.50.10">
    <property type="entry name" value="Tumor Necrosis Factor Receptor, subunit A, domain 2"/>
    <property type="match status" value="3"/>
</dbReference>
<dbReference type="Proteomes" id="UP001374579">
    <property type="component" value="Unassembled WGS sequence"/>
</dbReference>
<feature type="domain" description="Death" evidence="12">
    <location>
        <begin position="379"/>
        <end position="463"/>
    </location>
</feature>
<keyword evidence="5" id="KW-0677">Repeat</keyword>
<keyword evidence="6 8" id="KW-1015">Disulfide bond</keyword>
<dbReference type="GO" id="GO:0007165">
    <property type="term" value="P:signal transduction"/>
    <property type="evidence" value="ECO:0007669"/>
    <property type="project" value="InterPro"/>
</dbReference>
<evidence type="ECO:0000256" key="1">
    <source>
        <dbReference type="ARBA" id="ARBA00004613"/>
    </source>
</evidence>
<reference evidence="14 15" key="1">
    <citation type="submission" date="2024-02" db="EMBL/GenBank/DDBJ databases">
        <title>Chromosome-scale genome assembly of the rough periwinkle Littorina saxatilis.</title>
        <authorList>
            <person name="De Jode A."/>
            <person name="Faria R."/>
            <person name="Formenti G."/>
            <person name="Sims Y."/>
            <person name="Smith T.P."/>
            <person name="Tracey A."/>
            <person name="Wood J.M.D."/>
            <person name="Zagrodzka Z.B."/>
            <person name="Johannesson K."/>
            <person name="Butlin R.K."/>
            <person name="Leder E.H."/>
        </authorList>
    </citation>
    <scope>NUCLEOTIDE SEQUENCE [LARGE SCALE GENOMIC DNA]</scope>
    <source>
        <strain evidence="14">Snail1</strain>
        <tissue evidence="14">Muscle</tissue>
    </source>
</reference>
<feature type="domain" description="TNFR-Cys" evidence="13">
    <location>
        <begin position="162"/>
        <end position="204"/>
    </location>
</feature>
<dbReference type="InterPro" id="IPR000488">
    <property type="entry name" value="Death_dom"/>
</dbReference>
<feature type="chain" id="PRO_5042994950" evidence="11">
    <location>
        <begin position="30"/>
        <end position="471"/>
    </location>
</feature>
<feature type="transmembrane region" description="Helical" evidence="10">
    <location>
        <begin position="235"/>
        <end position="257"/>
    </location>
</feature>
<feature type="disulfide bond" evidence="8">
    <location>
        <begin position="186"/>
        <end position="204"/>
    </location>
</feature>
<evidence type="ECO:0000256" key="10">
    <source>
        <dbReference type="SAM" id="Phobius"/>
    </source>
</evidence>
<evidence type="ECO:0000256" key="9">
    <source>
        <dbReference type="SAM" id="MobiDB-lite"/>
    </source>
</evidence>
<feature type="signal peptide" evidence="11">
    <location>
        <begin position="1"/>
        <end position="29"/>
    </location>
</feature>
<dbReference type="SUPFAM" id="SSF57586">
    <property type="entry name" value="TNF receptor-like"/>
    <property type="match status" value="2"/>
</dbReference>
<feature type="disulfide bond" evidence="8">
    <location>
        <begin position="75"/>
        <end position="90"/>
    </location>
</feature>
<dbReference type="GO" id="GO:0006915">
    <property type="term" value="P:apoptotic process"/>
    <property type="evidence" value="ECO:0007669"/>
    <property type="project" value="UniProtKB-KW"/>
</dbReference>
<dbReference type="SMART" id="SM00208">
    <property type="entry name" value="TNFR"/>
    <property type="match status" value="2"/>
</dbReference>
<keyword evidence="10" id="KW-0812">Transmembrane</keyword>
<dbReference type="PROSITE" id="PS00652">
    <property type="entry name" value="TNFR_NGFR_1"/>
    <property type="match status" value="1"/>
</dbReference>
<keyword evidence="7" id="KW-0325">Glycoprotein</keyword>
<evidence type="ECO:0000256" key="8">
    <source>
        <dbReference type="PROSITE-ProRule" id="PRU00206"/>
    </source>
</evidence>
<comment type="caution">
    <text evidence="14">The sequence shown here is derived from an EMBL/GenBank/DDBJ whole genome shotgun (WGS) entry which is preliminary data.</text>
</comment>
<dbReference type="Pfam" id="PF00020">
    <property type="entry name" value="TNFR_c6"/>
    <property type="match status" value="2"/>
</dbReference>
<evidence type="ECO:0000313" key="15">
    <source>
        <dbReference type="Proteomes" id="UP001374579"/>
    </source>
</evidence>
<comment type="caution">
    <text evidence="8">Lacks conserved residue(s) required for the propagation of feature annotation.</text>
</comment>